<dbReference type="AlphaFoldDB" id="A0A931MXZ0"/>
<dbReference type="InterPro" id="IPR017516">
    <property type="entry name" value="AbrB_dup"/>
</dbReference>
<protein>
    <submittedName>
        <fullName evidence="2">AbrB family transcriptional regulator</fullName>
    </submittedName>
</protein>
<feature type="transmembrane region" description="Helical" evidence="1">
    <location>
        <begin position="296"/>
        <end position="315"/>
    </location>
</feature>
<organism evidence="2 3">
    <name type="scientific">Methylobrevis albus</name>
    <dbReference type="NCBI Taxonomy" id="2793297"/>
    <lineage>
        <taxon>Bacteria</taxon>
        <taxon>Pseudomonadati</taxon>
        <taxon>Pseudomonadota</taxon>
        <taxon>Alphaproteobacteria</taxon>
        <taxon>Hyphomicrobiales</taxon>
        <taxon>Pleomorphomonadaceae</taxon>
        <taxon>Methylobrevis</taxon>
    </lineage>
</organism>
<keyword evidence="1" id="KW-0472">Membrane</keyword>
<name>A0A931MXZ0_9HYPH</name>
<keyword evidence="3" id="KW-1185">Reference proteome</keyword>
<evidence type="ECO:0000313" key="3">
    <source>
        <dbReference type="Proteomes" id="UP000631694"/>
    </source>
</evidence>
<reference evidence="2" key="1">
    <citation type="submission" date="2020-12" db="EMBL/GenBank/DDBJ databases">
        <title>Methylobrevis albus sp. nov., isolated from fresh water lack sediment.</title>
        <authorList>
            <person name="Zou Q."/>
        </authorList>
    </citation>
    <scope>NUCLEOTIDE SEQUENCE</scope>
    <source>
        <strain evidence="2">L22</strain>
    </source>
</reference>
<feature type="transmembrane region" description="Helical" evidence="1">
    <location>
        <begin position="200"/>
        <end position="222"/>
    </location>
</feature>
<feature type="transmembrane region" description="Helical" evidence="1">
    <location>
        <begin position="327"/>
        <end position="345"/>
    </location>
</feature>
<dbReference type="NCBIfam" id="TIGR03082">
    <property type="entry name" value="Gneg_AbrB_dup"/>
    <property type="match status" value="1"/>
</dbReference>
<dbReference type="PANTHER" id="PTHR38457:SF1">
    <property type="entry name" value="REGULATOR ABRB-RELATED"/>
    <property type="match status" value="1"/>
</dbReference>
<dbReference type="Pfam" id="PF05145">
    <property type="entry name" value="AbrB"/>
    <property type="match status" value="1"/>
</dbReference>
<sequence length="354" mass="36039">MRRPSFPDAAAVFVAILIGTAGGALFHLADLPAAWLSGAMVAVGAATLSGFRARVPSRMRDVVFALLGISMGAGVTPDVVERMGLWPISLVALCLTVAVVGAAVYLWLKHGCGWDRDSAFFASVPGALSFVMILADRSKADLARVALSQSMRVFLLVAVLPSAILWLEHEPGAAVLPPMAHSADLGGVLLQIGLGAAGGWLAVVVGVPGGGLIGAFVASALVHLTGLVDGGLPAPLQIAGFVVLGSFVGLRFAGSTWRSLGAALGPGIGAFAIGLVAAAAGALATSAVTGLPIGQTMIAFAPGGLEAMMILSFTLDLDPAYVAAHQLARFLLMMAVLPVVARIVLGRDWNKRPD</sequence>
<dbReference type="GO" id="GO:0010468">
    <property type="term" value="P:regulation of gene expression"/>
    <property type="evidence" value="ECO:0007669"/>
    <property type="project" value="InterPro"/>
</dbReference>
<accession>A0A931MXZ0</accession>
<evidence type="ECO:0000313" key="2">
    <source>
        <dbReference type="EMBL" id="MBH0237475.1"/>
    </source>
</evidence>
<dbReference type="PIRSF" id="PIRSF038991">
    <property type="entry name" value="Protein_AbrB"/>
    <property type="match status" value="1"/>
</dbReference>
<gene>
    <name evidence="2" type="ORF">I5731_06540</name>
</gene>
<keyword evidence="1" id="KW-1133">Transmembrane helix</keyword>
<dbReference type="GO" id="GO:0016020">
    <property type="term" value="C:membrane"/>
    <property type="evidence" value="ECO:0007669"/>
    <property type="project" value="InterPro"/>
</dbReference>
<feature type="transmembrane region" description="Helical" evidence="1">
    <location>
        <begin position="86"/>
        <end position="107"/>
    </location>
</feature>
<feature type="transmembrane region" description="Helical" evidence="1">
    <location>
        <begin position="33"/>
        <end position="51"/>
    </location>
</feature>
<evidence type="ECO:0000256" key="1">
    <source>
        <dbReference type="SAM" id="Phobius"/>
    </source>
</evidence>
<dbReference type="Proteomes" id="UP000631694">
    <property type="component" value="Unassembled WGS sequence"/>
</dbReference>
<dbReference type="PANTHER" id="PTHR38457">
    <property type="entry name" value="REGULATOR ABRB-RELATED"/>
    <property type="match status" value="1"/>
</dbReference>
<dbReference type="EMBL" id="JADZLT010000043">
    <property type="protein sequence ID" value="MBH0237475.1"/>
    <property type="molecule type" value="Genomic_DNA"/>
</dbReference>
<feature type="transmembrane region" description="Helical" evidence="1">
    <location>
        <begin position="234"/>
        <end position="254"/>
    </location>
</feature>
<feature type="transmembrane region" description="Helical" evidence="1">
    <location>
        <begin position="63"/>
        <end position="80"/>
    </location>
</feature>
<proteinExistence type="predicted"/>
<keyword evidence="1" id="KW-0812">Transmembrane</keyword>
<feature type="transmembrane region" description="Helical" evidence="1">
    <location>
        <begin position="260"/>
        <end position="284"/>
    </location>
</feature>
<comment type="caution">
    <text evidence="2">The sequence shown here is derived from an EMBL/GenBank/DDBJ whole genome shotgun (WGS) entry which is preliminary data.</text>
</comment>
<dbReference type="RefSeq" id="WP_197310566.1">
    <property type="nucleotide sequence ID" value="NZ_JADZLT010000043.1"/>
</dbReference>
<feature type="transmembrane region" description="Helical" evidence="1">
    <location>
        <begin position="119"/>
        <end position="135"/>
    </location>
</feature>
<dbReference type="InterPro" id="IPR007820">
    <property type="entry name" value="AbrB_fam"/>
</dbReference>
<feature type="transmembrane region" description="Helical" evidence="1">
    <location>
        <begin position="147"/>
        <end position="167"/>
    </location>
</feature>